<dbReference type="PROSITE" id="PS51819">
    <property type="entry name" value="VOC"/>
    <property type="match status" value="1"/>
</dbReference>
<dbReference type="Pfam" id="PF13468">
    <property type="entry name" value="Glyoxalase_3"/>
    <property type="match status" value="1"/>
</dbReference>
<dbReference type="Proteomes" id="UP000237632">
    <property type="component" value="Unassembled WGS sequence"/>
</dbReference>
<evidence type="ECO:0000313" key="2">
    <source>
        <dbReference type="Proteomes" id="UP000237632"/>
    </source>
</evidence>
<proteinExistence type="predicted"/>
<gene>
    <name evidence="1" type="ORF">C6T65_14765</name>
</gene>
<evidence type="ECO:0000313" key="1">
    <source>
        <dbReference type="EMBL" id="PRH41593.1"/>
    </source>
</evidence>
<dbReference type="PROSITE" id="PS50042">
    <property type="entry name" value="CNMP_BINDING_3"/>
    <property type="match status" value="1"/>
</dbReference>
<dbReference type="RefSeq" id="WP_014725041.1">
    <property type="nucleotide sequence ID" value="NZ_CADEQL010000051.1"/>
</dbReference>
<dbReference type="InterPro" id="IPR029068">
    <property type="entry name" value="Glyas_Bleomycin-R_OHBP_Dase"/>
</dbReference>
<dbReference type="InterPro" id="IPR037523">
    <property type="entry name" value="VOC_core"/>
</dbReference>
<name>A0A132E1X8_BURVI</name>
<dbReference type="SUPFAM" id="SSF54593">
    <property type="entry name" value="Glyoxalase/Bleomycin resistance protein/Dihydroxybiphenyl dioxygenase"/>
    <property type="match status" value="1"/>
</dbReference>
<reference evidence="1 2" key="1">
    <citation type="submission" date="2018-03" db="EMBL/GenBank/DDBJ databases">
        <authorList>
            <person name="Nguyen K."/>
            <person name="Fouts D."/>
            <person name="Sutton G."/>
        </authorList>
    </citation>
    <scope>NUCLEOTIDE SEQUENCE [LARGE SCALE GENOMIC DNA]</scope>
    <source>
        <strain evidence="1 2">AU3578</strain>
    </source>
</reference>
<dbReference type="AlphaFoldDB" id="A0A132E1X8"/>
<accession>A0A132E1X8</accession>
<dbReference type="PANTHER" id="PTHR40265:SF1">
    <property type="entry name" value="GLYOXALASE-LIKE DOMAIN-CONTAINING PROTEIN"/>
    <property type="match status" value="1"/>
</dbReference>
<dbReference type="Gene3D" id="3.10.180.10">
    <property type="entry name" value="2,3-Dihydroxybiphenyl 1,2-Dioxygenase, domain 1"/>
    <property type="match status" value="1"/>
</dbReference>
<comment type="caution">
    <text evidence="1">The sequence shown here is derived from an EMBL/GenBank/DDBJ whole genome shotgun (WGS) entry which is preliminary data.</text>
</comment>
<protein>
    <submittedName>
        <fullName evidence="1">VOC family protein</fullName>
    </submittedName>
</protein>
<dbReference type="InterPro" id="IPR000595">
    <property type="entry name" value="cNMP-bd_dom"/>
</dbReference>
<dbReference type="PANTHER" id="PTHR40265">
    <property type="entry name" value="BLL2707 PROTEIN"/>
    <property type="match status" value="1"/>
</dbReference>
<dbReference type="EMBL" id="PVHK01000104">
    <property type="protein sequence ID" value="PRH41593.1"/>
    <property type="molecule type" value="Genomic_DNA"/>
</dbReference>
<sequence>MTQHLSGIDHFVIAVRDLDAARDDFARMGFALTPRGYHTMGSENHCAMFDGCYLELLTVRRPHPVTAFFSDFLEHGDGAAAMVVATDSADALYRDWHAAGVPAEPPVAFSRPVATRNGTGDASFRITQVDVAYTPGGRVFACEHLTPELVYPPGGALHPNGVTSLAGITIAVDAAALEMTVDRYERVLAASATRLDDASYLIRCGKVEVRIDGAARAEALRTGPHFTELAFTVQSLDRLADVLGGAGVEMRRSERGVVVEGAVSHGAMLRFVECASVGRF</sequence>
<organism evidence="1 2">
    <name type="scientific">Burkholderia vietnamiensis</name>
    <dbReference type="NCBI Taxonomy" id="60552"/>
    <lineage>
        <taxon>Bacteria</taxon>
        <taxon>Pseudomonadati</taxon>
        <taxon>Pseudomonadota</taxon>
        <taxon>Betaproteobacteria</taxon>
        <taxon>Burkholderiales</taxon>
        <taxon>Burkholderiaceae</taxon>
        <taxon>Burkholderia</taxon>
        <taxon>Burkholderia cepacia complex</taxon>
    </lineage>
</organism>
<dbReference type="InterPro" id="IPR025870">
    <property type="entry name" value="Glyoxalase-like_dom"/>
</dbReference>